<reference evidence="7 8" key="1">
    <citation type="submission" date="2013-06" db="EMBL/GenBank/DDBJ databases">
        <authorList>
            <person name="Weinstock G."/>
            <person name="Sodergren E."/>
            <person name="Lobos E.A."/>
            <person name="Fulton L."/>
            <person name="Fulton R."/>
            <person name="Courtney L."/>
            <person name="Fronick C."/>
            <person name="O'Laughlin M."/>
            <person name="Godfrey J."/>
            <person name="Wilson R.M."/>
            <person name="Miner T."/>
            <person name="Farmer C."/>
            <person name="Delehaunty K."/>
            <person name="Cordes M."/>
            <person name="Minx P."/>
            <person name="Tomlinson C."/>
            <person name="Chen J."/>
            <person name="Wollam A."/>
            <person name="Pepin K.H."/>
            <person name="Bhonagiri V."/>
            <person name="Zhang X."/>
            <person name="Warren W."/>
            <person name="Mitreva M."/>
            <person name="Mardis E.R."/>
            <person name="Wilson R.K."/>
        </authorList>
    </citation>
    <scope>NUCLEOTIDE SEQUENCE [LARGE SCALE GENOMIC DNA]</scope>
    <source>
        <strain evidence="7 8">ATCC 29099</strain>
    </source>
</reference>
<feature type="transmembrane region" description="Helical" evidence="6">
    <location>
        <begin position="189"/>
        <end position="213"/>
    </location>
</feature>
<dbReference type="Proteomes" id="UP000016608">
    <property type="component" value="Unassembled WGS sequence"/>
</dbReference>
<sequence>MIVSYQMEERYMNIFLQGLTMGLAYVAPIGMQNLFVINSALTNKRKRALLTALIVIFFDITLSLACFFGIGTIMQKFKWLQMVILCVGSLIVIYIGISLLRAKTQDLEKDQPTMSIKKTISSACVVTWFNPQAIIDGTMMLGAFHVTLAAGQEIPFITGVACASFSWFIGLTFLISLISSKFNAKVMRWINIVCGVIIIGYGIKLFVSFVQMLL</sequence>
<dbReference type="EMBL" id="AWVJ01000160">
    <property type="protein sequence ID" value="ERK43142.1"/>
    <property type="molecule type" value="Genomic_DNA"/>
</dbReference>
<evidence type="ECO:0000313" key="8">
    <source>
        <dbReference type="Proteomes" id="UP000016608"/>
    </source>
</evidence>
<dbReference type="PANTHER" id="PTHR30086">
    <property type="entry name" value="ARGININE EXPORTER PROTEIN ARGO"/>
    <property type="match status" value="1"/>
</dbReference>
<evidence type="ECO:0000256" key="1">
    <source>
        <dbReference type="ARBA" id="ARBA00004651"/>
    </source>
</evidence>
<keyword evidence="5 6" id="KW-0472">Membrane</keyword>
<keyword evidence="2" id="KW-1003">Cell membrane</keyword>
<keyword evidence="3 6" id="KW-0812">Transmembrane</keyword>
<evidence type="ECO:0000256" key="3">
    <source>
        <dbReference type="ARBA" id="ARBA00022692"/>
    </source>
</evidence>
<dbReference type="PANTHER" id="PTHR30086:SF20">
    <property type="entry name" value="ARGININE EXPORTER PROTEIN ARGO-RELATED"/>
    <property type="match status" value="1"/>
</dbReference>
<dbReference type="HOGENOM" id="CLU_087840_0_1_9"/>
<gene>
    <name evidence="7" type="ORF">HMPREF0373_02577</name>
</gene>
<name>U2QWM3_EUBRA</name>
<comment type="caution">
    <text evidence="7">The sequence shown here is derived from an EMBL/GenBank/DDBJ whole genome shotgun (WGS) entry which is preliminary data.</text>
</comment>
<evidence type="ECO:0000256" key="6">
    <source>
        <dbReference type="SAM" id="Phobius"/>
    </source>
</evidence>
<dbReference type="PATRIC" id="fig|1256908.3.peg.2369"/>
<dbReference type="eggNOG" id="COG1279">
    <property type="taxonomic scope" value="Bacteria"/>
</dbReference>
<proteinExistence type="predicted"/>
<feature type="transmembrane region" description="Helical" evidence="6">
    <location>
        <begin position="156"/>
        <end position="177"/>
    </location>
</feature>
<feature type="transmembrane region" description="Helical" evidence="6">
    <location>
        <begin position="14"/>
        <end position="36"/>
    </location>
</feature>
<dbReference type="AlphaFoldDB" id="U2QWM3"/>
<feature type="transmembrane region" description="Helical" evidence="6">
    <location>
        <begin position="120"/>
        <end position="144"/>
    </location>
</feature>
<dbReference type="Pfam" id="PF01810">
    <property type="entry name" value="LysE"/>
    <property type="match status" value="1"/>
</dbReference>
<feature type="transmembrane region" description="Helical" evidence="6">
    <location>
        <begin position="79"/>
        <end position="100"/>
    </location>
</feature>
<evidence type="ECO:0000313" key="7">
    <source>
        <dbReference type="EMBL" id="ERK43142.1"/>
    </source>
</evidence>
<organism evidence="7 8">
    <name type="scientific">Eubacterium ramulus ATCC 29099</name>
    <dbReference type="NCBI Taxonomy" id="1256908"/>
    <lineage>
        <taxon>Bacteria</taxon>
        <taxon>Bacillati</taxon>
        <taxon>Bacillota</taxon>
        <taxon>Clostridia</taxon>
        <taxon>Eubacteriales</taxon>
        <taxon>Eubacteriaceae</taxon>
        <taxon>Eubacterium</taxon>
    </lineage>
</organism>
<dbReference type="GO" id="GO:0015171">
    <property type="term" value="F:amino acid transmembrane transporter activity"/>
    <property type="evidence" value="ECO:0007669"/>
    <property type="project" value="TreeGrafter"/>
</dbReference>
<keyword evidence="8" id="KW-1185">Reference proteome</keyword>
<dbReference type="InterPro" id="IPR001123">
    <property type="entry name" value="LeuE-type"/>
</dbReference>
<dbReference type="GO" id="GO:0005886">
    <property type="term" value="C:plasma membrane"/>
    <property type="evidence" value="ECO:0007669"/>
    <property type="project" value="UniProtKB-SubCell"/>
</dbReference>
<feature type="transmembrane region" description="Helical" evidence="6">
    <location>
        <begin position="48"/>
        <end position="73"/>
    </location>
</feature>
<evidence type="ECO:0000256" key="2">
    <source>
        <dbReference type="ARBA" id="ARBA00022475"/>
    </source>
</evidence>
<evidence type="ECO:0000256" key="4">
    <source>
        <dbReference type="ARBA" id="ARBA00022989"/>
    </source>
</evidence>
<accession>U2QWM3</accession>
<keyword evidence="4 6" id="KW-1133">Transmembrane helix</keyword>
<evidence type="ECO:0000256" key="5">
    <source>
        <dbReference type="ARBA" id="ARBA00023136"/>
    </source>
</evidence>
<comment type="subcellular location">
    <subcellularLocation>
        <location evidence="1">Cell membrane</location>
        <topology evidence="1">Multi-pass membrane protein</topology>
    </subcellularLocation>
</comment>
<protein>
    <submittedName>
        <fullName evidence="7">Translocator protein, LysE family</fullName>
    </submittedName>
</protein>